<gene>
    <name evidence="1" type="ORF">FO014_01345</name>
</gene>
<evidence type="ECO:0000313" key="2">
    <source>
        <dbReference type="Proteomes" id="UP000430368"/>
    </source>
</evidence>
<name>A0ABX6GHI0_9GAMM</name>
<evidence type="ECO:0000313" key="1">
    <source>
        <dbReference type="EMBL" id="QHA85727.1"/>
    </source>
</evidence>
<proteinExistence type="predicted"/>
<keyword evidence="2" id="KW-1185">Reference proteome</keyword>
<reference evidence="1 2" key="1">
    <citation type="submission" date="2019-07" db="EMBL/GenBank/DDBJ databases">
        <title>Serratia dokdonensis sp. nov., an elicitor of systemic resistance in Nicotiana Tabacum.</title>
        <authorList>
            <person name="Son J.-S."/>
            <person name="Hwang Y.-J."/>
            <person name="Lee S.-Y."/>
            <person name="Ghim S.-Y."/>
        </authorList>
    </citation>
    <scope>NUCLEOTIDE SEQUENCE [LARGE SCALE GENOMIC DNA]</scope>
    <source>
        <strain evidence="1 2">KUDC3025</strain>
    </source>
</reference>
<dbReference type="EMBL" id="CP041764">
    <property type="protein sequence ID" value="QHA85727.1"/>
    <property type="molecule type" value="Genomic_DNA"/>
</dbReference>
<sequence length="81" mass="9052">MLSKDYLQKQIIKILSSEYSAAESAIAARYAIDFLDTAPTATVEMVIARAKWYAKHNHLPEAPKRTAPIVKARLPARGINR</sequence>
<protein>
    <submittedName>
        <fullName evidence="1">Uncharacterized protein</fullName>
    </submittedName>
</protein>
<dbReference type="RefSeq" id="WP_160027230.1">
    <property type="nucleotide sequence ID" value="NZ_CP041764.1"/>
</dbReference>
<dbReference type="Proteomes" id="UP000430368">
    <property type="component" value="Chromosome"/>
</dbReference>
<organism evidence="1 2">
    <name type="scientific">Serratia rhizosphaerae</name>
    <dbReference type="NCBI Taxonomy" id="2597702"/>
    <lineage>
        <taxon>Bacteria</taxon>
        <taxon>Pseudomonadati</taxon>
        <taxon>Pseudomonadota</taxon>
        <taxon>Gammaproteobacteria</taxon>
        <taxon>Enterobacterales</taxon>
        <taxon>Yersiniaceae</taxon>
        <taxon>Serratia</taxon>
    </lineage>
</organism>
<accession>A0ABX6GHI0</accession>